<proteinExistence type="predicted"/>
<dbReference type="AlphaFoldDB" id="B1VR45"/>
<name>B1VR45_STRGG</name>
<gene>
    <name evidence="1" type="ordered locus">SGR_3867</name>
</gene>
<evidence type="ECO:0000313" key="1">
    <source>
        <dbReference type="EMBL" id="BAG20696.1"/>
    </source>
</evidence>
<dbReference type="Proteomes" id="UP000001685">
    <property type="component" value="Chromosome"/>
</dbReference>
<evidence type="ECO:0000313" key="2">
    <source>
        <dbReference type="Proteomes" id="UP000001685"/>
    </source>
</evidence>
<dbReference type="HOGENOM" id="CLU_2792198_0_0_11"/>
<accession>B1VR45</accession>
<reference evidence="2" key="1">
    <citation type="journal article" date="2008" name="J. Bacteriol.">
        <title>Genome sequence of the streptomycin-producing microorganism Streptomyces griseus IFO 13350.</title>
        <authorList>
            <person name="Ohnishi Y."/>
            <person name="Ishikawa J."/>
            <person name="Hara H."/>
            <person name="Suzuki H."/>
            <person name="Ikenoya M."/>
            <person name="Ikeda H."/>
            <person name="Yamashita A."/>
            <person name="Hattori M."/>
            <person name="Horinouchi S."/>
        </authorList>
    </citation>
    <scope>NUCLEOTIDE SEQUENCE [LARGE SCALE GENOMIC DNA]</scope>
    <source>
        <strain evidence="2">JCM 4626 / NBRC 13350</strain>
    </source>
</reference>
<dbReference type="KEGG" id="sgr:SGR_3867"/>
<protein>
    <submittedName>
        <fullName evidence="1">Uncharacterized protein</fullName>
    </submittedName>
</protein>
<sequence length="68" mass="6902">MVERNLAKVEVASSNLVVRSASKALTLSVRAFVVPPPLSSPAALMTYVMNSGDSAHCSRAGSGGNLGA</sequence>
<organism evidence="1 2">
    <name type="scientific">Streptomyces griseus subsp. griseus (strain JCM 4626 / CBS 651.72 / NBRC 13350 / KCC S-0626 / ISP 5235)</name>
    <dbReference type="NCBI Taxonomy" id="455632"/>
    <lineage>
        <taxon>Bacteria</taxon>
        <taxon>Bacillati</taxon>
        <taxon>Actinomycetota</taxon>
        <taxon>Actinomycetes</taxon>
        <taxon>Kitasatosporales</taxon>
        <taxon>Streptomycetaceae</taxon>
        <taxon>Streptomyces</taxon>
    </lineage>
</organism>
<dbReference type="EMBL" id="AP009493">
    <property type="protein sequence ID" value="BAG20696.1"/>
    <property type="molecule type" value="Genomic_DNA"/>
</dbReference>